<evidence type="ECO:0000256" key="9">
    <source>
        <dbReference type="ARBA" id="ARBA00049563"/>
    </source>
</evidence>
<keyword evidence="7 10" id="KW-0067">ATP-binding</keyword>
<evidence type="ECO:0000313" key="12">
    <source>
        <dbReference type="EMBL" id="KAJ8601787.1"/>
    </source>
</evidence>
<feature type="compositionally biased region" description="Basic and acidic residues" evidence="11">
    <location>
        <begin position="407"/>
        <end position="424"/>
    </location>
</feature>
<comment type="catalytic activity">
    <reaction evidence="9">
        <text>adenosine(37) in tRNA + dimethylallyl diphosphate = N(6)-dimethylallyladenosine(37) in tRNA + diphosphate</text>
        <dbReference type="Rhea" id="RHEA:26482"/>
        <dbReference type="Rhea" id="RHEA-COMP:10162"/>
        <dbReference type="Rhea" id="RHEA-COMP:10375"/>
        <dbReference type="ChEBI" id="CHEBI:33019"/>
        <dbReference type="ChEBI" id="CHEBI:57623"/>
        <dbReference type="ChEBI" id="CHEBI:74411"/>
        <dbReference type="ChEBI" id="CHEBI:74415"/>
        <dbReference type="EC" id="2.5.1.75"/>
    </reaction>
</comment>
<comment type="caution">
    <text evidence="12">The sequence shown here is derived from an EMBL/GenBank/DDBJ whole genome shotgun (WGS) entry which is preliminary data.</text>
</comment>
<dbReference type="EC" id="2.5.1.75" evidence="3"/>
<keyword evidence="8" id="KW-0460">Magnesium</keyword>
<evidence type="ECO:0000256" key="4">
    <source>
        <dbReference type="ARBA" id="ARBA00022679"/>
    </source>
</evidence>
<evidence type="ECO:0000256" key="6">
    <source>
        <dbReference type="ARBA" id="ARBA00022741"/>
    </source>
</evidence>
<dbReference type="PANTHER" id="PTHR11088:SF60">
    <property type="entry name" value="TRNA DIMETHYLALLYLTRANSFERASE"/>
    <property type="match status" value="1"/>
</dbReference>
<evidence type="ECO:0000256" key="11">
    <source>
        <dbReference type="SAM" id="MobiDB-lite"/>
    </source>
</evidence>
<gene>
    <name evidence="12" type="ORF">CTAYLR_006807</name>
    <name evidence="13" type="ORF">CTAYLR_007875</name>
</gene>
<dbReference type="HAMAP" id="MF_00185">
    <property type="entry name" value="IPP_trans"/>
    <property type="match status" value="1"/>
</dbReference>
<proteinExistence type="inferred from homology"/>
<keyword evidence="5" id="KW-0819">tRNA processing</keyword>
<dbReference type="Pfam" id="PF01715">
    <property type="entry name" value="IPPT"/>
    <property type="match status" value="1"/>
</dbReference>
<accession>A0AAD7UBC5</accession>
<evidence type="ECO:0000256" key="8">
    <source>
        <dbReference type="ARBA" id="ARBA00022842"/>
    </source>
</evidence>
<organism evidence="12 14">
    <name type="scientific">Chrysophaeum taylorii</name>
    <dbReference type="NCBI Taxonomy" id="2483200"/>
    <lineage>
        <taxon>Eukaryota</taxon>
        <taxon>Sar</taxon>
        <taxon>Stramenopiles</taxon>
        <taxon>Ochrophyta</taxon>
        <taxon>Pelagophyceae</taxon>
        <taxon>Pelagomonadales</taxon>
        <taxon>Pelagomonadaceae</taxon>
        <taxon>Chrysophaeum</taxon>
    </lineage>
</organism>
<evidence type="ECO:0000313" key="13">
    <source>
        <dbReference type="EMBL" id="KAJ8602310.1"/>
    </source>
</evidence>
<keyword evidence="14" id="KW-1185">Reference proteome</keyword>
<evidence type="ECO:0000256" key="3">
    <source>
        <dbReference type="ARBA" id="ARBA00012665"/>
    </source>
</evidence>
<dbReference type="AlphaFoldDB" id="A0AAD7UBC5"/>
<dbReference type="GO" id="GO:0006400">
    <property type="term" value="P:tRNA modification"/>
    <property type="evidence" value="ECO:0007669"/>
    <property type="project" value="TreeGrafter"/>
</dbReference>
<dbReference type="GO" id="GO:0052381">
    <property type="term" value="F:tRNA dimethylallyltransferase activity"/>
    <property type="evidence" value="ECO:0007669"/>
    <property type="project" value="UniProtKB-EC"/>
</dbReference>
<feature type="region of interest" description="Disordered" evidence="11">
    <location>
        <begin position="375"/>
        <end position="424"/>
    </location>
</feature>
<dbReference type="InterPro" id="IPR018022">
    <property type="entry name" value="IPT"/>
</dbReference>
<reference evidence="12" key="1">
    <citation type="submission" date="2023-01" db="EMBL/GenBank/DDBJ databases">
        <title>Metagenome sequencing of chrysophaentin producing Chrysophaeum taylorii.</title>
        <authorList>
            <person name="Davison J."/>
            <person name="Bewley C."/>
        </authorList>
    </citation>
    <scope>NUCLEOTIDE SEQUENCE</scope>
    <source>
        <strain evidence="12">NIES-1699</strain>
    </source>
</reference>
<dbReference type="EMBL" id="JAQMWT010000404">
    <property type="protein sequence ID" value="KAJ8601787.1"/>
    <property type="molecule type" value="Genomic_DNA"/>
</dbReference>
<dbReference type="Gene3D" id="3.40.50.300">
    <property type="entry name" value="P-loop containing nucleotide triphosphate hydrolases"/>
    <property type="match status" value="1"/>
</dbReference>
<dbReference type="EMBL" id="JAQMWT010000387">
    <property type="protein sequence ID" value="KAJ8602310.1"/>
    <property type="molecule type" value="Genomic_DNA"/>
</dbReference>
<evidence type="ECO:0000256" key="10">
    <source>
        <dbReference type="RuleBase" id="RU003785"/>
    </source>
</evidence>
<dbReference type="GO" id="GO:0005524">
    <property type="term" value="F:ATP binding"/>
    <property type="evidence" value="ECO:0007669"/>
    <property type="project" value="UniProtKB-KW"/>
</dbReference>
<evidence type="ECO:0000256" key="1">
    <source>
        <dbReference type="ARBA" id="ARBA00001946"/>
    </source>
</evidence>
<comment type="similarity">
    <text evidence="2 10">Belongs to the IPP transferase family.</text>
</comment>
<dbReference type="Proteomes" id="UP001230188">
    <property type="component" value="Unassembled WGS sequence"/>
</dbReference>
<keyword evidence="6 10" id="KW-0547">Nucleotide-binding</keyword>
<dbReference type="InterPro" id="IPR027417">
    <property type="entry name" value="P-loop_NTPase"/>
</dbReference>
<comment type="cofactor">
    <cofactor evidence="1">
        <name>Mg(2+)</name>
        <dbReference type="ChEBI" id="CHEBI:18420"/>
    </cofactor>
</comment>
<dbReference type="NCBIfam" id="TIGR00174">
    <property type="entry name" value="miaA"/>
    <property type="match status" value="1"/>
</dbReference>
<evidence type="ECO:0000256" key="7">
    <source>
        <dbReference type="ARBA" id="ARBA00022840"/>
    </source>
</evidence>
<evidence type="ECO:0000256" key="2">
    <source>
        <dbReference type="ARBA" id="ARBA00005842"/>
    </source>
</evidence>
<name>A0AAD7UBC5_9STRA</name>
<evidence type="ECO:0000256" key="5">
    <source>
        <dbReference type="ARBA" id="ARBA00022694"/>
    </source>
</evidence>
<dbReference type="SUPFAM" id="SSF52540">
    <property type="entry name" value="P-loop containing nucleoside triphosphate hydrolases"/>
    <property type="match status" value="1"/>
</dbReference>
<protein>
    <recommendedName>
        <fullName evidence="3">tRNA dimethylallyltransferase</fullName>
        <ecNumber evidence="3">2.5.1.75</ecNumber>
    </recommendedName>
</protein>
<dbReference type="InterPro" id="IPR039657">
    <property type="entry name" value="Dimethylallyltransferase"/>
</dbReference>
<evidence type="ECO:0000313" key="14">
    <source>
        <dbReference type="Proteomes" id="UP001230188"/>
    </source>
</evidence>
<dbReference type="PANTHER" id="PTHR11088">
    <property type="entry name" value="TRNA DIMETHYLALLYLTRANSFERASE"/>
    <property type="match status" value="1"/>
</dbReference>
<sequence>MRVLVLAGPTAVGKSSLAIRLCGEVSGEIVSADSVQLYRGLDVGSNKPNAATRRAVAHHLVDVGEADDPWTAGRWSRAALAAIDDCGRRHMTPVVVGGTMMYCRWLTRGAPGAPAASAQAAAEAESVLRSYRPGRWDEAVGVLAAQSERGKRRAEALSRNDWYRLSRAIEIEVDDVPEAPARQRFLADETAYDARCFFLAPQDRMALFDAIDARCERMLDDGLVTEVGRLAAANKLPRTSTAARAIGYRQCLDLLDRRTTDPDAYLDFVRRFGTASRNYAADQMKWYRRDLNFGIVAADDAALATVLNAYALPRDKYRAWLKSADQKKLRAGLVGNKQRMKTWVSELPKAATDPEALERELAMLRAALEEIASATNDDGAPVGRPLRPTIFADQGSTNRLAALHRNTTREGDGLEEERGSGKQH</sequence>
<keyword evidence="4 10" id="KW-0808">Transferase</keyword>